<organism evidence="1 2">
    <name type="scientific">Candidatus Vagococcus giribetii</name>
    <dbReference type="NCBI Taxonomy" id="2230876"/>
    <lineage>
        <taxon>Bacteria</taxon>
        <taxon>Bacillati</taxon>
        <taxon>Bacillota</taxon>
        <taxon>Bacilli</taxon>
        <taxon>Lactobacillales</taxon>
        <taxon>Enterococcaceae</taxon>
        <taxon>Vagococcus</taxon>
    </lineage>
</organism>
<dbReference type="InterPro" id="IPR037481">
    <property type="entry name" value="LacX"/>
</dbReference>
<dbReference type="EMBL" id="JAFLVX010000018">
    <property type="protein sequence ID" value="MBO0476866.1"/>
    <property type="molecule type" value="Genomic_DNA"/>
</dbReference>
<gene>
    <name evidence="1" type="ORF">DOK76_07275</name>
</gene>
<dbReference type="PANTHER" id="PTHR11122:SF13">
    <property type="entry name" value="GLUCOSE-6-PHOSPHATE 1-EPIMERASE"/>
    <property type="match status" value="1"/>
</dbReference>
<dbReference type="CDD" id="cd09024">
    <property type="entry name" value="Aldose_epim_lacX"/>
    <property type="match status" value="1"/>
</dbReference>
<keyword evidence="2" id="KW-1185">Reference proteome</keyword>
<evidence type="ECO:0000313" key="1">
    <source>
        <dbReference type="EMBL" id="MBO0476866.1"/>
    </source>
</evidence>
<sequence>MKTILENELCQVSINHFGAEISSFILKQEKLEYIWQGDSTFWGRHAPVLFPFVGRLKDDTYSYQGQSYPMSQHGFARDKEFTLESYDKESAVFLLASNEETNQVYPFDFELRLNYRLIGQELTVGYDVRTDSEEMYFSIGGHPAFNVPLTKETSFEDYYIHFAPSKSRFLLPLKGAYVDLKEKTLAQTNTSIQLNRHLFEKDAMILETIGENSFSILCDKTEHSVSLSYNDFPYVGIWTKYPDEAPFICIEPWLGIADTTEASGNIEDKLGINRITPGEVFRQSYTIKIN</sequence>
<evidence type="ECO:0000313" key="2">
    <source>
        <dbReference type="Proteomes" id="UP000664857"/>
    </source>
</evidence>
<dbReference type="RefSeq" id="WP_206966295.1">
    <property type="nucleotide sequence ID" value="NZ_JAFLVX010000018.1"/>
</dbReference>
<accession>A0ABS3HSY8</accession>
<dbReference type="Gene3D" id="2.70.98.10">
    <property type="match status" value="1"/>
</dbReference>
<name>A0ABS3HSY8_9ENTE</name>
<dbReference type="InterPro" id="IPR008183">
    <property type="entry name" value="Aldose_1/G6P_1-epimerase"/>
</dbReference>
<dbReference type="InterPro" id="IPR011013">
    <property type="entry name" value="Gal_mutarotase_sf_dom"/>
</dbReference>
<dbReference type="InterPro" id="IPR014718">
    <property type="entry name" value="GH-type_carb-bd"/>
</dbReference>
<protein>
    <submittedName>
        <fullName evidence="1">Aldose 1-epimerase family protein</fullName>
    </submittedName>
</protein>
<proteinExistence type="predicted"/>
<dbReference type="PANTHER" id="PTHR11122">
    <property type="entry name" value="APOSPORY-ASSOCIATED PROTEIN C-RELATED"/>
    <property type="match status" value="1"/>
</dbReference>
<reference evidence="1 2" key="1">
    <citation type="submission" date="2021-03" db="EMBL/GenBank/DDBJ databases">
        <title>Enterococcal diversity collection.</title>
        <authorList>
            <person name="Gilmore M.S."/>
            <person name="Schwartzman J."/>
            <person name="Van Tyne D."/>
            <person name="Martin M."/>
            <person name="Earl A.M."/>
            <person name="Manson A.L."/>
            <person name="Straub T."/>
            <person name="Salamzade R."/>
            <person name="Saavedra J."/>
            <person name="Lebreton F."/>
            <person name="Prichula J."/>
            <person name="Schaufler K."/>
            <person name="Gaca A."/>
            <person name="Sgardioli B."/>
            <person name="Wagenaar J."/>
            <person name="Strong T."/>
        </authorList>
    </citation>
    <scope>NUCLEOTIDE SEQUENCE [LARGE SCALE GENOMIC DNA]</scope>
    <source>
        <strain evidence="1 2">DIV0080</strain>
    </source>
</reference>
<dbReference type="Pfam" id="PF01263">
    <property type="entry name" value="Aldose_epim"/>
    <property type="match status" value="1"/>
</dbReference>
<comment type="caution">
    <text evidence="1">The sequence shown here is derived from an EMBL/GenBank/DDBJ whole genome shotgun (WGS) entry which is preliminary data.</text>
</comment>
<dbReference type="SUPFAM" id="SSF74650">
    <property type="entry name" value="Galactose mutarotase-like"/>
    <property type="match status" value="1"/>
</dbReference>
<dbReference type="Proteomes" id="UP000664857">
    <property type="component" value="Unassembled WGS sequence"/>
</dbReference>